<comment type="similarity">
    <text evidence="1">Belongs to the leucine-binding protein family.</text>
</comment>
<dbReference type="PANTHER" id="PTHR30483:SF37">
    <property type="entry name" value="ABC TRANSPORTER SUBSTRATE-BINDING PROTEIN"/>
    <property type="match status" value="1"/>
</dbReference>
<accession>A0A523W405</accession>
<dbReference type="Gene3D" id="3.40.50.2300">
    <property type="match status" value="2"/>
</dbReference>
<evidence type="ECO:0000259" key="3">
    <source>
        <dbReference type="Pfam" id="PF13458"/>
    </source>
</evidence>
<dbReference type="AlphaFoldDB" id="A0A523W405"/>
<evidence type="ECO:0000313" key="5">
    <source>
        <dbReference type="Proteomes" id="UP000319130"/>
    </source>
</evidence>
<evidence type="ECO:0000313" key="4">
    <source>
        <dbReference type="EMBL" id="TET61743.1"/>
    </source>
</evidence>
<dbReference type="CDD" id="cd06338">
    <property type="entry name" value="PBP1_ABC_ligand_binding-like"/>
    <property type="match status" value="1"/>
</dbReference>
<dbReference type="EMBL" id="SOIZ01000231">
    <property type="protein sequence ID" value="TET61743.1"/>
    <property type="molecule type" value="Genomic_DNA"/>
</dbReference>
<comment type="caution">
    <text evidence="4">The sequence shown here is derived from an EMBL/GenBank/DDBJ whole genome shotgun (WGS) entry which is preliminary data.</text>
</comment>
<gene>
    <name evidence="4" type="ORF">E3J48_05315</name>
</gene>
<proteinExistence type="inferred from homology"/>
<dbReference type="PROSITE" id="PS51257">
    <property type="entry name" value="PROKAR_LIPOPROTEIN"/>
    <property type="match status" value="1"/>
</dbReference>
<feature type="domain" description="Leucine-binding protein" evidence="3">
    <location>
        <begin position="30"/>
        <end position="374"/>
    </location>
</feature>
<name>A0A523W405_UNCAE</name>
<evidence type="ECO:0000256" key="2">
    <source>
        <dbReference type="ARBA" id="ARBA00022729"/>
    </source>
</evidence>
<reference evidence="4 5" key="1">
    <citation type="submission" date="2019-03" db="EMBL/GenBank/DDBJ databases">
        <title>Metabolic potential of uncultured bacteria and archaea associated with petroleum seepage in deep-sea sediments.</title>
        <authorList>
            <person name="Dong X."/>
            <person name="Hubert C."/>
        </authorList>
    </citation>
    <scope>NUCLEOTIDE SEQUENCE [LARGE SCALE GENOMIC DNA]</scope>
    <source>
        <strain evidence="4">E29_bin52</strain>
    </source>
</reference>
<dbReference type="Proteomes" id="UP000319130">
    <property type="component" value="Unassembled WGS sequence"/>
</dbReference>
<dbReference type="PANTHER" id="PTHR30483">
    <property type="entry name" value="LEUCINE-SPECIFIC-BINDING PROTEIN"/>
    <property type="match status" value="1"/>
</dbReference>
<dbReference type="Pfam" id="PF13458">
    <property type="entry name" value="Peripla_BP_6"/>
    <property type="match status" value="1"/>
</dbReference>
<evidence type="ECO:0000256" key="1">
    <source>
        <dbReference type="ARBA" id="ARBA00010062"/>
    </source>
</evidence>
<dbReference type="SUPFAM" id="SSF53822">
    <property type="entry name" value="Periplasmic binding protein-like I"/>
    <property type="match status" value="1"/>
</dbReference>
<protein>
    <recommendedName>
        <fullName evidence="3">Leucine-binding protein domain-containing protein</fullName>
    </recommendedName>
</protein>
<organism evidence="4 5">
    <name type="scientific">Aerophobetes bacterium</name>
    <dbReference type="NCBI Taxonomy" id="2030807"/>
    <lineage>
        <taxon>Bacteria</taxon>
        <taxon>Candidatus Aerophobota</taxon>
    </lineage>
</organism>
<keyword evidence="2" id="KW-0732">Signal</keyword>
<dbReference type="InterPro" id="IPR028082">
    <property type="entry name" value="Peripla_BP_I"/>
</dbReference>
<dbReference type="InterPro" id="IPR028081">
    <property type="entry name" value="Leu-bd"/>
</dbReference>
<sequence>MRSRIIPIILLTLFVLGTIVFGASCETKEPIVFGGALPLTGWGADGGEYNRRGYMVWEDMVNAAGGILGRPVKVIIYDDKSDPTVTTRLYEKLVTQDKVDFLLSPWTDDMVMAATTVGEKYGKTIVAGGATYPAIWERGYKYVTGLLPNSKDYLGVGIRFFSGLETVALLNLDLTFTTGFADAAEWNFPREGMTLVLPRQTYTGDTTDLTAPLMKIKAKNPDFIVACTGGAEDATMILRQAKEIGLNPKAWWFTIAPVIPEYIEVLGEDAEYTLGCSEWEPELPDTIEDFSIRAAFNQRHREMFGGEEPVEDAATTFGVGQIMQLAIEKVGELDDEKINEALHELDTSTVFGYYRVDEAGKQKGKVMYVIQVQNGVRETLWPFKAATSVLRFPTPSWDKRD</sequence>
<dbReference type="InterPro" id="IPR051010">
    <property type="entry name" value="BCAA_transport"/>
</dbReference>